<evidence type="ECO:0000256" key="6">
    <source>
        <dbReference type="ARBA" id="ARBA00023242"/>
    </source>
</evidence>
<feature type="region of interest" description="Disordered" evidence="9">
    <location>
        <begin position="903"/>
        <end position="935"/>
    </location>
</feature>
<evidence type="ECO:0000256" key="5">
    <source>
        <dbReference type="ARBA" id="ARBA00023117"/>
    </source>
</evidence>
<dbReference type="PROSITE" id="PS00518">
    <property type="entry name" value="ZF_RING_1"/>
    <property type="match status" value="1"/>
</dbReference>
<dbReference type="PANTHER" id="PTHR45915">
    <property type="entry name" value="TRANSCRIPTION INTERMEDIARY FACTOR"/>
    <property type="match status" value="1"/>
</dbReference>
<dbReference type="PANTHER" id="PTHR45915:SF6">
    <property type="entry name" value="E3 UBIQUITIN-PROTEIN LIGASE TRIM33"/>
    <property type="match status" value="1"/>
</dbReference>
<dbReference type="InterPro" id="IPR000315">
    <property type="entry name" value="Znf_B-box"/>
</dbReference>
<evidence type="ECO:0000259" key="12">
    <source>
        <dbReference type="PROSITE" id="PS50119"/>
    </source>
</evidence>
<evidence type="ECO:0000313" key="13">
    <source>
        <dbReference type="EMBL" id="KAJ8298947.1"/>
    </source>
</evidence>
<keyword evidence="6" id="KW-0539">Nucleus</keyword>
<feature type="compositionally biased region" description="Polar residues" evidence="9">
    <location>
        <begin position="546"/>
        <end position="559"/>
    </location>
</feature>
<dbReference type="SMART" id="SM00297">
    <property type="entry name" value="BROMO"/>
    <property type="match status" value="1"/>
</dbReference>
<dbReference type="Gene3D" id="3.30.40.10">
    <property type="entry name" value="Zinc/RING finger domain, C3HC4 (zinc finger)"/>
    <property type="match status" value="1"/>
</dbReference>
<dbReference type="InterPro" id="IPR001841">
    <property type="entry name" value="Znf_RING"/>
</dbReference>
<dbReference type="SMART" id="SM00336">
    <property type="entry name" value="BBOX"/>
    <property type="match status" value="2"/>
</dbReference>
<dbReference type="InterPro" id="IPR001487">
    <property type="entry name" value="Bromodomain"/>
</dbReference>
<feature type="compositionally biased region" description="Polar residues" evidence="9">
    <location>
        <begin position="667"/>
        <end position="677"/>
    </location>
</feature>
<evidence type="ECO:0000256" key="8">
    <source>
        <dbReference type="PROSITE-ProRule" id="PRU00035"/>
    </source>
</evidence>
<dbReference type="InterPro" id="IPR017907">
    <property type="entry name" value="Znf_RING_CS"/>
</dbReference>
<feature type="domain" description="B box-type" evidence="12">
    <location>
        <begin position="174"/>
        <end position="215"/>
    </location>
</feature>
<dbReference type="Proteomes" id="UP001217089">
    <property type="component" value="Unassembled WGS sequence"/>
</dbReference>
<dbReference type="PROSITE" id="PS50014">
    <property type="entry name" value="BROMODOMAIN_2"/>
    <property type="match status" value="1"/>
</dbReference>
<keyword evidence="2" id="KW-0479">Metal-binding</keyword>
<feature type="domain" description="Bromo" evidence="10">
    <location>
        <begin position="799"/>
        <end position="871"/>
    </location>
</feature>
<dbReference type="CDD" id="cd19775">
    <property type="entry name" value="Bbox2_TIF1_C-VI"/>
    <property type="match status" value="1"/>
</dbReference>
<dbReference type="PROSITE" id="PS50119">
    <property type="entry name" value="ZF_BBOX"/>
    <property type="match status" value="2"/>
</dbReference>
<keyword evidence="4" id="KW-0862">Zinc</keyword>
<evidence type="ECO:0000259" key="10">
    <source>
        <dbReference type="PROSITE" id="PS50014"/>
    </source>
</evidence>
<feature type="region of interest" description="Disordered" evidence="9">
    <location>
        <begin position="705"/>
        <end position="737"/>
    </location>
</feature>
<protein>
    <recommendedName>
        <fullName evidence="15">E3 ubiquitin-protein ligase TRIM33</fullName>
    </recommendedName>
</protein>
<evidence type="ECO:0000256" key="1">
    <source>
        <dbReference type="ARBA" id="ARBA00004123"/>
    </source>
</evidence>
<evidence type="ECO:0000256" key="2">
    <source>
        <dbReference type="ARBA" id="ARBA00022723"/>
    </source>
</evidence>
<dbReference type="CDD" id="cd19805">
    <property type="entry name" value="Bbox1_TIF1"/>
    <property type="match status" value="1"/>
</dbReference>
<dbReference type="PRINTS" id="PR00503">
    <property type="entry name" value="BROMODOMAIN"/>
</dbReference>
<organism evidence="13 14">
    <name type="scientific">Tegillarca granosa</name>
    <name type="common">Malaysian cockle</name>
    <name type="synonym">Anadara granosa</name>
    <dbReference type="NCBI Taxonomy" id="220873"/>
    <lineage>
        <taxon>Eukaryota</taxon>
        <taxon>Metazoa</taxon>
        <taxon>Spiralia</taxon>
        <taxon>Lophotrochozoa</taxon>
        <taxon>Mollusca</taxon>
        <taxon>Bivalvia</taxon>
        <taxon>Autobranchia</taxon>
        <taxon>Pteriomorphia</taxon>
        <taxon>Arcoida</taxon>
        <taxon>Arcoidea</taxon>
        <taxon>Arcidae</taxon>
        <taxon>Tegillarca</taxon>
    </lineage>
</organism>
<dbReference type="Gene3D" id="1.20.920.10">
    <property type="entry name" value="Bromodomain-like"/>
    <property type="match status" value="1"/>
</dbReference>
<evidence type="ECO:0000256" key="9">
    <source>
        <dbReference type="SAM" id="MobiDB-lite"/>
    </source>
</evidence>
<feature type="compositionally biased region" description="Polar residues" evidence="9">
    <location>
        <begin position="452"/>
        <end position="477"/>
    </location>
</feature>
<evidence type="ECO:0000256" key="7">
    <source>
        <dbReference type="PROSITE-ProRule" id="PRU00024"/>
    </source>
</evidence>
<evidence type="ECO:0000256" key="3">
    <source>
        <dbReference type="ARBA" id="ARBA00022771"/>
    </source>
</evidence>
<dbReference type="PROSITE" id="PS50089">
    <property type="entry name" value="ZF_RING_2"/>
    <property type="match status" value="1"/>
</dbReference>
<comment type="caution">
    <text evidence="13">The sequence shown here is derived from an EMBL/GenBank/DDBJ whole genome shotgun (WGS) entry which is preliminary data.</text>
</comment>
<evidence type="ECO:0000256" key="4">
    <source>
        <dbReference type="ARBA" id="ARBA00022833"/>
    </source>
</evidence>
<dbReference type="SUPFAM" id="SSF47370">
    <property type="entry name" value="Bromodomain"/>
    <property type="match status" value="1"/>
</dbReference>
<dbReference type="Pfam" id="PF00439">
    <property type="entry name" value="Bromodomain"/>
    <property type="match status" value="1"/>
</dbReference>
<feature type="region of interest" description="Disordered" evidence="9">
    <location>
        <begin position="452"/>
        <end position="485"/>
    </location>
</feature>
<dbReference type="CDD" id="cd05502">
    <property type="entry name" value="Bromo_tif1_like"/>
    <property type="match status" value="1"/>
</dbReference>
<name>A0ABQ9E5X0_TEGGR</name>
<feature type="compositionally biased region" description="Low complexity" evidence="9">
    <location>
        <begin position="397"/>
        <end position="414"/>
    </location>
</feature>
<dbReference type="Pfam" id="PF00643">
    <property type="entry name" value="zf-B_box"/>
    <property type="match status" value="2"/>
</dbReference>
<dbReference type="Gene3D" id="3.30.160.60">
    <property type="entry name" value="Classic Zinc Finger"/>
    <property type="match status" value="1"/>
</dbReference>
<sequence length="935" mass="104766">MSCEGSPEREEANLGVCVLCLADLKEKSPKLLPCLHTLCEKCLNSLFQVQQPDTEPTDNENKSENENNSAQNPKINCPACDTLVEQSTVLDNLFINVDPGIVIEDDEEAKEEEPICTACDEKEKATSFCLECREWLCDQCVQAHKRVRITKDHNIVPKETVQKELKEDDPPKTSKSMFCQTHKNEPLKLFCQTCELLTCRDCQLLNHKDHQYQFMTEAISVQREILQDAVVKLKQKLKNYHQADKILISKNNELKSKLCDVCENIRKVSETLIQEITSHSDKLVTHLEKYINSKTNVISEKQRLVADAVLKMQHAIDFVEYALTVGDDLSILYTKGLMMKTLKILASAGIPFHPSILNYAVTYEHEKEVLMRNIWKVGHLMVDGAQYPPPPAGVPVTTSTKTTQPTTAAPQQTSHQKVDNRPVVNMQKLQEQLRKYPVEQRKVMAEKFYQKMMSQNQPQASQTAHSQPSAHPTQPHNTRMGPTLYPNQQPINNQMTGHSAAHSLYSLANGQATNFVHHMGGGNKYSSPMQQLIESTATHFPPNRGNHGSLSHGQSNRQNHPPPHRHPPPPVGMAGIPGMQQSQPPVNTMHYHPGGMRELINKSPLSNNQQSAGPTNRYRVNQTNVMFESNRSPGAQAAAHANKTPSPAGAGFDQSNAGTASAPPSYAQFNLQGPNSASTQYITSENKVKDETRFSSCAFAASRQETVKVPTPPPLVHSKDLQNNNQEKRDPPQLVAPSNNTIETIELQPRTIESAGKGIREPQEEDPNEDYCAVCQNGGDLLCCDNCPKVCERILLELYCHERSPPFHEPVSKAVPNYHKIITNPMDFSKIKSKLQRQNFNHYNRIEDFLSDMKLVFKNCATYNAANSDVGIAGKMLEENFEKLVQKFLPCYFDILDECERNTETPLSDGSEGSADKARHKKKKPTEETEPLPIL</sequence>
<gene>
    <name evidence="13" type="ORF">KUTeg_023007</name>
</gene>
<keyword evidence="5 8" id="KW-0103">Bromodomain</keyword>
<comment type="subcellular location">
    <subcellularLocation>
        <location evidence="1">Nucleus</location>
    </subcellularLocation>
</comment>
<feature type="domain" description="B box-type" evidence="12">
    <location>
        <begin position="111"/>
        <end position="158"/>
    </location>
</feature>
<dbReference type="SUPFAM" id="SSF57845">
    <property type="entry name" value="B-box zinc-binding domain"/>
    <property type="match status" value="1"/>
</dbReference>
<dbReference type="SMART" id="SM00184">
    <property type="entry name" value="RING"/>
    <property type="match status" value="2"/>
</dbReference>
<feature type="domain" description="RING-type" evidence="11">
    <location>
        <begin position="17"/>
        <end position="81"/>
    </location>
</feature>
<dbReference type="InterPro" id="IPR036427">
    <property type="entry name" value="Bromodomain-like_sf"/>
</dbReference>
<keyword evidence="3 7" id="KW-0863">Zinc-finger</keyword>
<dbReference type="InterPro" id="IPR011011">
    <property type="entry name" value="Znf_FYVE_PHD"/>
</dbReference>
<evidence type="ECO:0008006" key="15">
    <source>
        <dbReference type="Google" id="ProtNLM"/>
    </source>
</evidence>
<feature type="region of interest" description="Disordered" evidence="9">
    <location>
        <begin position="53"/>
        <end position="74"/>
    </location>
</feature>
<keyword evidence="14" id="KW-1185">Reference proteome</keyword>
<evidence type="ECO:0000259" key="11">
    <source>
        <dbReference type="PROSITE" id="PS50089"/>
    </source>
</evidence>
<feature type="region of interest" description="Disordered" evidence="9">
    <location>
        <begin position="632"/>
        <end position="677"/>
    </location>
</feature>
<proteinExistence type="predicted"/>
<evidence type="ECO:0000313" key="14">
    <source>
        <dbReference type="Proteomes" id="UP001217089"/>
    </source>
</evidence>
<accession>A0ABQ9E5X0</accession>
<feature type="compositionally biased region" description="Polar residues" evidence="9">
    <location>
        <begin position="603"/>
        <end position="618"/>
    </location>
</feature>
<reference evidence="13 14" key="1">
    <citation type="submission" date="2022-12" db="EMBL/GenBank/DDBJ databases">
        <title>Chromosome-level genome of Tegillarca granosa.</title>
        <authorList>
            <person name="Kim J."/>
        </authorList>
    </citation>
    <scope>NUCLEOTIDE SEQUENCE [LARGE SCALE GENOMIC DNA]</scope>
    <source>
        <strain evidence="13">Teg-2019</strain>
        <tissue evidence="13">Adductor muscle</tissue>
    </source>
</reference>
<dbReference type="InterPro" id="IPR013083">
    <property type="entry name" value="Znf_RING/FYVE/PHD"/>
</dbReference>
<dbReference type="SUPFAM" id="SSF57850">
    <property type="entry name" value="RING/U-box"/>
    <property type="match status" value="1"/>
</dbReference>
<feature type="region of interest" description="Disordered" evidence="9">
    <location>
        <begin position="391"/>
        <end position="418"/>
    </location>
</feature>
<dbReference type="SUPFAM" id="SSF57903">
    <property type="entry name" value="FYVE/PHD zinc finger"/>
    <property type="match status" value="1"/>
</dbReference>
<feature type="region of interest" description="Disordered" evidence="9">
    <location>
        <begin position="537"/>
        <end position="618"/>
    </location>
</feature>
<dbReference type="EMBL" id="JARBDR010000921">
    <property type="protein sequence ID" value="KAJ8298947.1"/>
    <property type="molecule type" value="Genomic_DNA"/>
</dbReference>